<reference evidence="2" key="1">
    <citation type="submission" date="2021-06" db="EMBL/GenBank/DDBJ databases">
        <authorList>
            <person name="Kallberg Y."/>
            <person name="Tangrot J."/>
            <person name="Rosling A."/>
        </authorList>
    </citation>
    <scope>NUCLEOTIDE SEQUENCE</scope>
    <source>
        <strain evidence="2">FL130A</strain>
    </source>
</reference>
<name>A0A9N9H360_9GLOM</name>
<evidence type="ECO:0000256" key="1">
    <source>
        <dbReference type="SAM" id="MobiDB-lite"/>
    </source>
</evidence>
<dbReference type="Proteomes" id="UP000789508">
    <property type="component" value="Unassembled WGS sequence"/>
</dbReference>
<protein>
    <submittedName>
        <fullName evidence="2">11690_t:CDS:1</fullName>
    </submittedName>
</protein>
<feature type="compositionally biased region" description="Polar residues" evidence="1">
    <location>
        <begin position="97"/>
        <end position="110"/>
    </location>
</feature>
<accession>A0A9N9H360</accession>
<sequence length="160" mass="18980">RYKTAKESSENDKDKNTGRALKARKELVVSTKTKRRKIDEELPENEAKLTKITRIRRRKETTIFNEESPETTTLSSPEERLKTRRKVNTPIKKDSSENNINLMKNYQKMTQIHWKPPNTRKRVSNEHKKHQEKKKSKIHQRTMQIREESPENDTSPSKNA</sequence>
<keyword evidence="3" id="KW-1185">Reference proteome</keyword>
<feature type="region of interest" description="Disordered" evidence="1">
    <location>
        <begin position="60"/>
        <end position="160"/>
    </location>
</feature>
<comment type="caution">
    <text evidence="2">The sequence shown here is derived from an EMBL/GenBank/DDBJ whole genome shotgun (WGS) entry which is preliminary data.</text>
</comment>
<feature type="region of interest" description="Disordered" evidence="1">
    <location>
        <begin position="1"/>
        <end position="36"/>
    </location>
</feature>
<feature type="compositionally biased region" description="Basic residues" evidence="1">
    <location>
        <begin position="118"/>
        <end position="140"/>
    </location>
</feature>
<organism evidence="2 3">
    <name type="scientific">Ambispora leptoticha</name>
    <dbReference type="NCBI Taxonomy" id="144679"/>
    <lineage>
        <taxon>Eukaryota</taxon>
        <taxon>Fungi</taxon>
        <taxon>Fungi incertae sedis</taxon>
        <taxon>Mucoromycota</taxon>
        <taxon>Glomeromycotina</taxon>
        <taxon>Glomeromycetes</taxon>
        <taxon>Archaeosporales</taxon>
        <taxon>Ambisporaceae</taxon>
        <taxon>Ambispora</taxon>
    </lineage>
</organism>
<evidence type="ECO:0000313" key="2">
    <source>
        <dbReference type="EMBL" id="CAG8654723.1"/>
    </source>
</evidence>
<proteinExistence type="predicted"/>
<dbReference type="EMBL" id="CAJVPS010009976">
    <property type="protein sequence ID" value="CAG8654723.1"/>
    <property type="molecule type" value="Genomic_DNA"/>
</dbReference>
<dbReference type="AlphaFoldDB" id="A0A9N9H360"/>
<feature type="compositionally biased region" description="Basic and acidic residues" evidence="1">
    <location>
        <begin position="1"/>
        <end position="27"/>
    </location>
</feature>
<evidence type="ECO:0000313" key="3">
    <source>
        <dbReference type="Proteomes" id="UP000789508"/>
    </source>
</evidence>
<feature type="non-terminal residue" evidence="2">
    <location>
        <position position="160"/>
    </location>
</feature>
<gene>
    <name evidence="2" type="ORF">ALEPTO_LOCUS10135</name>
</gene>